<sequence>MKFTFSSLLATSALHAVVSGSPFPTNALSPSSKRASCANTATSRSCWGDYSIDTDWYSTVPETGVTREYWLDVQNTTLAPDGYERFVLTFNGTVPGPAIIADWGDNLIIHVTNNLSVNGTAIHWHGLRQLNNTEYDGVPGVTQCPIAPGNSMTYKFQATQYGSTWYHSHFTVQYADGLVGPLIINGPATADYDEDLGMLFLSDWGHTPACNLWDSAKLGAPPTLENGLINGTNTFDCSSSTDPLCTGNGKKWETTFISGTKYRIRLVNAAVDGHFQFSIDGHSLTVIGADLVPLIPYTTDSIVVSMGQRYDVIVEANADVADYWLRAQWITACSTNDNPDGITGIIRYDSTSTSDPTTTTTVTESTNCGDEPYASLVPYLSMDVGSYTASSVAEQTLSFAFGSAFTWTINSSSLLLDWDNPTTLMIANGESPFPTDYNVVPIEITSSTDEWAVYVIEDESGIGLFHPLHLHGHDFWVIGQSTGTFDLETTVVNLKNPPRRDVASLPSGGYLAIAFKKDNPGSWLLHCHIAWHASQGLAMQFVESEASIIGTLADTATFEDNCAAWTTYSTSEKWAQDDSGI</sequence>
<comment type="subcellular location">
    <subcellularLocation>
        <location evidence="4">Secreted</location>
    </subcellularLocation>
</comment>
<dbReference type="GO" id="GO:0005576">
    <property type="term" value="C:extracellular region"/>
    <property type="evidence" value="ECO:0007669"/>
    <property type="project" value="UniProtKB-SubCell"/>
</dbReference>
<dbReference type="PANTHER" id="PTHR11709">
    <property type="entry name" value="MULTI-COPPER OXIDASE"/>
    <property type="match status" value="1"/>
</dbReference>
<dbReference type="InterPro" id="IPR011707">
    <property type="entry name" value="Cu-oxidase-like_N"/>
</dbReference>
<dbReference type="Pfam" id="PF07731">
    <property type="entry name" value="Cu-oxidase_2"/>
    <property type="match status" value="1"/>
</dbReference>
<keyword evidence="15" id="KW-0439">Lignin degradation</keyword>
<keyword evidence="14" id="KW-0325">Glycoprotein</keyword>
<keyword evidence="12" id="KW-0186">Copper</keyword>
<evidence type="ECO:0000256" key="11">
    <source>
        <dbReference type="ARBA" id="ARBA00023002"/>
    </source>
</evidence>
<evidence type="ECO:0000259" key="17">
    <source>
        <dbReference type="Pfam" id="PF00394"/>
    </source>
</evidence>
<evidence type="ECO:0000256" key="4">
    <source>
        <dbReference type="ARBA" id="ARBA00004613"/>
    </source>
</evidence>
<dbReference type="PROSITE" id="PS00079">
    <property type="entry name" value="MULTICOPPER_OXIDASE1"/>
    <property type="match status" value="1"/>
</dbReference>
<dbReference type="PROSITE" id="PS00080">
    <property type="entry name" value="MULTICOPPER_OXIDASE2"/>
    <property type="match status" value="1"/>
</dbReference>
<evidence type="ECO:0000256" key="2">
    <source>
        <dbReference type="ARBA" id="ARBA00001935"/>
    </source>
</evidence>
<reference evidence="20" key="1">
    <citation type="journal article" date="2007" name="Appl. Microbiol. Biotechnol.">
        <title>Purification and biochemical characterization of a laccase from the aquatic fungus Myrioconium sp. UHH 1-13-18-4 and molecular analysis of the laccase-encoding gene.</title>
        <authorList>
            <person name="Martin C."/>
            <person name="Pecyna M."/>
            <person name="Kellner H."/>
            <person name="Jehmlich N."/>
            <person name="Junghanns C."/>
            <person name="Benndorf D."/>
            <person name="Schlosser D."/>
            <person name="Von bergen M."/>
        </authorList>
    </citation>
    <scope>NUCLEOTIDE SEQUENCE</scope>
    <source>
        <strain evidence="20">UHH 1-13-18-4</strain>
    </source>
</reference>
<dbReference type="GO" id="GO:0005507">
    <property type="term" value="F:copper ion binding"/>
    <property type="evidence" value="ECO:0007669"/>
    <property type="project" value="InterPro"/>
</dbReference>
<evidence type="ECO:0000256" key="6">
    <source>
        <dbReference type="ARBA" id="ARBA00012297"/>
    </source>
</evidence>
<evidence type="ECO:0000256" key="8">
    <source>
        <dbReference type="ARBA" id="ARBA00022723"/>
    </source>
</evidence>
<feature type="signal peptide" evidence="16">
    <location>
        <begin position="1"/>
        <end position="20"/>
    </location>
</feature>
<evidence type="ECO:0000313" key="20">
    <source>
        <dbReference type="EMBL" id="CAM12502.1"/>
    </source>
</evidence>
<dbReference type="InterPro" id="IPR002355">
    <property type="entry name" value="Cu_oxidase_Cu_BS"/>
</dbReference>
<evidence type="ECO:0000256" key="5">
    <source>
        <dbReference type="ARBA" id="ARBA00010609"/>
    </source>
</evidence>
<dbReference type="SUPFAM" id="SSF49503">
    <property type="entry name" value="Cupredoxins"/>
    <property type="match status" value="3"/>
</dbReference>
<dbReference type="InterPro" id="IPR045087">
    <property type="entry name" value="Cu-oxidase_fam"/>
</dbReference>
<dbReference type="PANTHER" id="PTHR11709:SF71">
    <property type="entry name" value="OXIDOREDUCTASE TPCJ"/>
    <property type="match status" value="1"/>
</dbReference>
<evidence type="ECO:0000256" key="7">
    <source>
        <dbReference type="ARBA" id="ARBA00022525"/>
    </source>
</evidence>
<feature type="domain" description="Plastocyanin-like" evidence="19">
    <location>
        <begin position="73"/>
        <end position="187"/>
    </location>
</feature>
<dbReference type="Pfam" id="PF00394">
    <property type="entry name" value="Cu-oxidase"/>
    <property type="match status" value="1"/>
</dbReference>
<feature type="chain" id="PRO_5002730893" description="laccase" evidence="16">
    <location>
        <begin position="21"/>
        <end position="581"/>
    </location>
</feature>
<gene>
    <name evidence="20" type="primary">lac1</name>
</gene>
<dbReference type="FunFam" id="2.60.40.420:FF:000021">
    <property type="entry name" value="Extracellular dihydrogeodin oxidase/laccase"/>
    <property type="match status" value="1"/>
</dbReference>
<dbReference type="CAZy" id="AA1">
    <property type="family name" value="Auxiliary Activities 1"/>
</dbReference>
<keyword evidence="7" id="KW-0964">Secreted</keyword>
<dbReference type="FunFam" id="2.60.40.420:FF:000038">
    <property type="entry name" value="Extracellular dihydrogeodin oxidase/laccase"/>
    <property type="match status" value="1"/>
</dbReference>
<dbReference type="GO" id="GO:0052716">
    <property type="term" value="F:hydroquinone:oxygen oxidoreductase activity"/>
    <property type="evidence" value="ECO:0007669"/>
    <property type="project" value="UniProtKB-EC"/>
</dbReference>
<keyword evidence="8" id="KW-0479">Metal-binding</keyword>
<evidence type="ECO:0000256" key="3">
    <source>
        <dbReference type="ARBA" id="ARBA00002075"/>
    </source>
</evidence>
<evidence type="ECO:0000256" key="12">
    <source>
        <dbReference type="ARBA" id="ARBA00023008"/>
    </source>
</evidence>
<dbReference type="EMBL" id="AM422700">
    <property type="protein sequence ID" value="CAM12502.1"/>
    <property type="molecule type" value="Genomic_DNA"/>
</dbReference>
<keyword evidence="9 16" id="KW-0732">Signal</keyword>
<evidence type="ECO:0000256" key="9">
    <source>
        <dbReference type="ARBA" id="ARBA00022729"/>
    </source>
</evidence>
<dbReference type="InterPro" id="IPR008972">
    <property type="entry name" value="Cupredoxin"/>
</dbReference>
<proteinExistence type="inferred from homology"/>
<evidence type="ECO:0000256" key="15">
    <source>
        <dbReference type="ARBA" id="ARBA00023185"/>
    </source>
</evidence>
<evidence type="ECO:0000256" key="16">
    <source>
        <dbReference type="SAM" id="SignalP"/>
    </source>
</evidence>
<keyword evidence="13" id="KW-1015">Disulfide bond</keyword>
<dbReference type="CDD" id="cd13854">
    <property type="entry name" value="CuRO_1_MaLCC_like"/>
    <property type="match status" value="1"/>
</dbReference>
<dbReference type="FunFam" id="2.60.40.420:FF:000046">
    <property type="entry name" value="Multicopper oxidase"/>
    <property type="match status" value="1"/>
</dbReference>
<comment type="catalytic activity">
    <reaction evidence="1">
        <text>4 hydroquinone + O2 = 4 benzosemiquinone + 2 H2O</text>
        <dbReference type="Rhea" id="RHEA:11276"/>
        <dbReference type="ChEBI" id="CHEBI:15377"/>
        <dbReference type="ChEBI" id="CHEBI:15379"/>
        <dbReference type="ChEBI" id="CHEBI:17594"/>
        <dbReference type="ChEBI" id="CHEBI:17977"/>
        <dbReference type="EC" id="1.10.3.2"/>
    </reaction>
</comment>
<comment type="cofactor">
    <cofactor evidence="2">
        <name>Cu cation</name>
        <dbReference type="ChEBI" id="CHEBI:23378"/>
    </cofactor>
</comment>
<dbReference type="CDD" id="cd13901">
    <property type="entry name" value="CuRO_3_MaLCC_like"/>
    <property type="match status" value="1"/>
</dbReference>
<dbReference type="CDD" id="cd13880">
    <property type="entry name" value="CuRO_2_MaLCC_like"/>
    <property type="match status" value="1"/>
</dbReference>
<dbReference type="InterPro" id="IPR001117">
    <property type="entry name" value="Cu-oxidase_2nd"/>
</dbReference>
<evidence type="ECO:0000259" key="18">
    <source>
        <dbReference type="Pfam" id="PF07731"/>
    </source>
</evidence>
<dbReference type="Gene3D" id="2.60.40.420">
    <property type="entry name" value="Cupredoxins - blue copper proteins"/>
    <property type="match status" value="3"/>
</dbReference>
<dbReference type="InterPro" id="IPR033138">
    <property type="entry name" value="Cu_oxidase_CS"/>
</dbReference>
<evidence type="ECO:0000256" key="1">
    <source>
        <dbReference type="ARBA" id="ARBA00000349"/>
    </source>
</evidence>
<keyword evidence="10" id="KW-0677">Repeat</keyword>
<evidence type="ECO:0000259" key="19">
    <source>
        <dbReference type="Pfam" id="PF07732"/>
    </source>
</evidence>
<evidence type="ECO:0000256" key="10">
    <source>
        <dbReference type="ARBA" id="ARBA00022737"/>
    </source>
</evidence>
<feature type="domain" description="Plastocyanin-like" evidence="18">
    <location>
        <begin position="420"/>
        <end position="545"/>
    </location>
</feature>
<name>A8Y7S9_9HELO</name>
<dbReference type="AlphaFoldDB" id="A8Y7S9"/>
<evidence type="ECO:0000256" key="14">
    <source>
        <dbReference type="ARBA" id="ARBA00023180"/>
    </source>
</evidence>
<organism evidence="20">
    <name type="scientific">Helotiaceae sp. UHH 1-13-18-4</name>
    <dbReference type="NCBI Taxonomy" id="419791"/>
    <lineage>
        <taxon>Eukaryota</taxon>
        <taxon>Fungi</taxon>
        <taxon>Dikarya</taxon>
        <taxon>Ascomycota</taxon>
        <taxon>Pezizomycotina</taxon>
        <taxon>Leotiomycetes</taxon>
        <taxon>Helotiales</taxon>
    </lineage>
</organism>
<protein>
    <recommendedName>
        <fullName evidence="6">laccase</fullName>
        <ecNumber evidence="6">1.10.3.2</ecNumber>
    </recommendedName>
</protein>
<dbReference type="GO" id="GO:0046274">
    <property type="term" value="P:lignin catabolic process"/>
    <property type="evidence" value="ECO:0007669"/>
    <property type="project" value="UniProtKB-KW"/>
</dbReference>
<dbReference type="EC" id="1.10.3.2" evidence="6"/>
<comment type="function">
    <text evidence="3">Lignin degradation and detoxification of lignin-derived products.</text>
</comment>
<dbReference type="InterPro" id="IPR011706">
    <property type="entry name" value="Cu-oxidase_C"/>
</dbReference>
<accession>A8Y7S9</accession>
<feature type="domain" description="Plastocyanin-like" evidence="17">
    <location>
        <begin position="198"/>
        <end position="349"/>
    </location>
</feature>
<comment type="similarity">
    <text evidence="5">Belongs to the multicopper oxidase family.</text>
</comment>
<dbReference type="Pfam" id="PF07732">
    <property type="entry name" value="Cu-oxidase_3"/>
    <property type="match status" value="1"/>
</dbReference>
<keyword evidence="11 20" id="KW-0560">Oxidoreductase</keyword>
<evidence type="ECO:0000256" key="13">
    <source>
        <dbReference type="ARBA" id="ARBA00023157"/>
    </source>
</evidence>